<feature type="non-terminal residue" evidence="2">
    <location>
        <position position="1"/>
    </location>
</feature>
<evidence type="ECO:0000313" key="2">
    <source>
        <dbReference type="EMBL" id="GFH18051.1"/>
    </source>
</evidence>
<organism evidence="2 3">
    <name type="scientific">Haematococcus lacustris</name>
    <name type="common">Green alga</name>
    <name type="synonym">Haematococcus pluvialis</name>
    <dbReference type="NCBI Taxonomy" id="44745"/>
    <lineage>
        <taxon>Eukaryota</taxon>
        <taxon>Viridiplantae</taxon>
        <taxon>Chlorophyta</taxon>
        <taxon>core chlorophytes</taxon>
        <taxon>Chlorophyceae</taxon>
        <taxon>CS clade</taxon>
        <taxon>Chlamydomonadales</taxon>
        <taxon>Haematococcaceae</taxon>
        <taxon>Haematococcus</taxon>
    </lineage>
</organism>
<keyword evidence="3" id="KW-1185">Reference proteome</keyword>
<dbReference type="Proteomes" id="UP000485058">
    <property type="component" value="Unassembled WGS sequence"/>
</dbReference>
<proteinExistence type="predicted"/>
<protein>
    <submittedName>
        <fullName evidence="2">PAS domain-containing protein</fullName>
    </submittedName>
</protein>
<reference evidence="2 3" key="1">
    <citation type="submission" date="2020-02" db="EMBL/GenBank/DDBJ databases">
        <title>Draft genome sequence of Haematococcus lacustris strain NIES-144.</title>
        <authorList>
            <person name="Morimoto D."/>
            <person name="Nakagawa S."/>
            <person name="Yoshida T."/>
            <person name="Sawayama S."/>
        </authorList>
    </citation>
    <scope>NUCLEOTIDE SEQUENCE [LARGE SCALE GENOMIC DNA]</scope>
    <source>
        <strain evidence="2 3">NIES-144</strain>
    </source>
</reference>
<feature type="compositionally biased region" description="Polar residues" evidence="1">
    <location>
        <begin position="1"/>
        <end position="16"/>
    </location>
</feature>
<name>A0A699Z7C9_HAELA</name>
<accession>A0A699Z7C9</accession>
<comment type="caution">
    <text evidence="2">The sequence shown here is derived from an EMBL/GenBank/DDBJ whole genome shotgun (WGS) entry which is preliminary data.</text>
</comment>
<feature type="region of interest" description="Disordered" evidence="1">
    <location>
        <begin position="1"/>
        <end position="23"/>
    </location>
</feature>
<dbReference type="EMBL" id="BLLF01001242">
    <property type="protein sequence ID" value="GFH18051.1"/>
    <property type="molecule type" value="Genomic_DNA"/>
</dbReference>
<feature type="non-terminal residue" evidence="2">
    <location>
        <position position="112"/>
    </location>
</feature>
<evidence type="ECO:0000313" key="3">
    <source>
        <dbReference type="Proteomes" id="UP000485058"/>
    </source>
</evidence>
<sequence>MSTVDGSLDGSSTSGALNLYSPKAGQEEDMLDDTKQFTQGMFGVGYTVAKEKAPTWRFAAFRLFLDFLQLFLLTVNPQWLAGGVLHWPEPVPGQQGLPVLHCGPDLTCSSSD</sequence>
<evidence type="ECO:0000256" key="1">
    <source>
        <dbReference type="SAM" id="MobiDB-lite"/>
    </source>
</evidence>
<gene>
    <name evidence="2" type="ORF">HaLaN_14788</name>
</gene>
<dbReference type="AlphaFoldDB" id="A0A699Z7C9"/>